<gene>
    <name evidence="5" type="ORF">MHL29_16210</name>
</gene>
<name>A0ABS9Q6K1_9MICO</name>
<dbReference type="PROSITE" id="PS01117">
    <property type="entry name" value="HTH_MARR_1"/>
    <property type="match status" value="1"/>
</dbReference>
<keyword evidence="2" id="KW-0238">DNA-binding</keyword>
<feature type="domain" description="HTH marR-type" evidence="4">
    <location>
        <begin position="16"/>
        <end position="145"/>
    </location>
</feature>
<accession>A0ABS9Q6K1</accession>
<organism evidence="5 6">
    <name type="scientific">Arsenicicoccus bolidensis</name>
    <dbReference type="NCBI Taxonomy" id="229480"/>
    <lineage>
        <taxon>Bacteria</taxon>
        <taxon>Bacillati</taxon>
        <taxon>Actinomycetota</taxon>
        <taxon>Actinomycetes</taxon>
        <taxon>Micrococcales</taxon>
        <taxon>Intrasporangiaceae</taxon>
        <taxon>Arsenicicoccus</taxon>
    </lineage>
</organism>
<proteinExistence type="predicted"/>
<evidence type="ECO:0000256" key="2">
    <source>
        <dbReference type="ARBA" id="ARBA00023125"/>
    </source>
</evidence>
<evidence type="ECO:0000259" key="4">
    <source>
        <dbReference type="PROSITE" id="PS50995"/>
    </source>
</evidence>
<evidence type="ECO:0000256" key="1">
    <source>
        <dbReference type="ARBA" id="ARBA00023015"/>
    </source>
</evidence>
<evidence type="ECO:0000256" key="3">
    <source>
        <dbReference type="ARBA" id="ARBA00023163"/>
    </source>
</evidence>
<keyword evidence="3" id="KW-0804">Transcription</keyword>
<dbReference type="RefSeq" id="WP_239266162.1">
    <property type="nucleotide sequence ID" value="NZ_JAKRCV010000075.1"/>
</dbReference>
<dbReference type="InterPro" id="IPR023187">
    <property type="entry name" value="Tscrpt_reg_MarR-type_CS"/>
</dbReference>
<evidence type="ECO:0000313" key="6">
    <source>
        <dbReference type="Proteomes" id="UP001521931"/>
    </source>
</evidence>
<dbReference type="SMART" id="SM00347">
    <property type="entry name" value="HTH_MARR"/>
    <property type="match status" value="1"/>
</dbReference>
<dbReference type="EMBL" id="JAKRCV010000075">
    <property type="protein sequence ID" value="MCG7323424.1"/>
    <property type="molecule type" value="Genomic_DNA"/>
</dbReference>
<reference evidence="5 6" key="1">
    <citation type="submission" date="2022-02" db="EMBL/GenBank/DDBJ databases">
        <title>Uncovering new skin microbiome diversity through culturing and metagenomics.</title>
        <authorList>
            <person name="Conlan S."/>
            <person name="Deming C."/>
            <person name="Nisc Comparative Sequencing Program N."/>
            <person name="Segre J.A."/>
        </authorList>
    </citation>
    <scope>NUCLEOTIDE SEQUENCE [LARGE SCALE GENOMIC DNA]</scope>
    <source>
        <strain evidence="5 6">ACRQZ</strain>
    </source>
</reference>
<keyword evidence="1" id="KW-0805">Transcription regulation</keyword>
<dbReference type="InterPro" id="IPR011991">
    <property type="entry name" value="ArsR-like_HTH"/>
</dbReference>
<evidence type="ECO:0000313" key="5">
    <source>
        <dbReference type="EMBL" id="MCG7323424.1"/>
    </source>
</evidence>
<dbReference type="PRINTS" id="PR00598">
    <property type="entry name" value="HTHMARR"/>
</dbReference>
<dbReference type="Gene3D" id="1.10.10.10">
    <property type="entry name" value="Winged helix-like DNA-binding domain superfamily/Winged helix DNA-binding domain"/>
    <property type="match status" value="1"/>
</dbReference>
<dbReference type="PROSITE" id="PS50995">
    <property type="entry name" value="HTH_MARR_2"/>
    <property type="match status" value="1"/>
</dbReference>
<dbReference type="Proteomes" id="UP001521931">
    <property type="component" value="Unassembled WGS sequence"/>
</dbReference>
<protein>
    <submittedName>
        <fullName evidence="5">MarR family transcriptional regulator</fullName>
    </submittedName>
</protein>
<dbReference type="CDD" id="cd00090">
    <property type="entry name" value="HTH_ARSR"/>
    <property type="match status" value="1"/>
</dbReference>
<dbReference type="Pfam" id="PF12802">
    <property type="entry name" value="MarR_2"/>
    <property type="match status" value="1"/>
</dbReference>
<dbReference type="InterPro" id="IPR036388">
    <property type="entry name" value="WH-like_DNA-bd_sf"/>
</dbReference>
<sequence length="149" mass="16436">MTLDTLTDHPAEADDLAHLANDLRLACQRISRRIRYEGTHDVAPHQASVLFRLETPRTPGELAEIERVSAPSMTRTVGCLVDAGLVRRDPHPTDGRQVVVSLTAEGESLAQAIRRRRDSWMASRLEGLTPEQRAVLAEAAPLLLEVTGR</sequence>
<dbReference type="PANTHER" id="PTHR39515">
    <property type="entry name" value="CONSERVED PROTEIN"/>
    <property type="match status" value="1"/>
</dbReference>
<keyword evidence="6" id="KW-1185">Reference proteome</keyword>
<dbReference type="PANTHER" id="PTHR39515:SF2">
    <property type="entry name" value="HTH-TYPE TRANSCRIPTIONAL REGULATOR RV0880"/>
    <property type="match status" value="1"/>
</dbReference>
<comment type="caution">
    <text evidence="5">The sequence shown here is derived from an EMBL/GenBank/DDBJ whole genome shotgun (WGS) entry which is preliminary data.</text>
</comment>
<dbReference type="InterPro" id="IPR052526">
    <property type="entry name" value="HTH-type_Bedaq_tolerance"/>
</dbReference>
<dbReference type="InterPro" id="IPR000835">
    <property type="entry name" value="HTH_MarR-typ"/>
</dbReference>
<dbReference type="InterPro" id="IPR036390">
    <property type="entry name" value="WH_DNA-bd_sf"/>
</dbReference>
<dbReference type="SUPFAM" id="SSF46785">
    <property type="entry name" value="Winged helix' DNA-binding domain"/>
    <property type="match status" value="1"/>
</dbReference>